<keyword evidence="1" id="KW-0812">Transmembrane</keyword>
<name>A0A941DY24_9BURK</name>
<evidence type="ECO:0000313" key="4">
    <source>
        <dbReference type="Proteomes" id="UP000678545"/>
    </source>
</evidence>
<feature type="transmembrane region" description="Helical" evidence="1">
    <location>
        <begin position="173"/>
        <end position="191"/>
    </location>
</feature>
<evidence type="ECO:0000259" key="2">
    <source>
        <dbReference type="Pfam" id="PF14237"/>
    </source>
</evidence>
<evidence type="ECO:0000256" key="1">
    <source>
        <dbReference type="SAM" id="Phobius"/>
    </source>
</evidence>
<proteinExistence type="predicted"/>
<feature type="transmembrane region" description="Helical" evidence="1">
    <location>
        <begin position="118"/>
        <end position="137"/>
    </location>
</feature>
<feature type="domain" description="GYF" evidence="2">
    <location>
        <begin position="15"/>
        <end position="60"/>
    </location>
</feature>
<keyword evidence="1" id="KW-1133">Transmembrane helix</keyword>
<organism evidence="3 4">
    <name type="scientific">Undibacterium fentianense</name>
    <dbReference type="NCBI Taxonomy" id="2828728"/>
    <lineage>
        <taxon>Bacteria</taxon>
        <taxon>Pseudomonadati</taxon>
        <taxon>Pseudomonadota</taxon>
        <taxon>Betaproteobacteria</taxon>
        <taxon>Burkholderiales</taxon>
        <taxon>Oxalobacteraceae</taxon>
        <taxon>Undibacterium</taxon>
    </lineage>
</organism>
<feature type="transmembrane region" description="Helical" evidence="1">
    <location>
        <begin position="84"/>
        <end position="106"/>
    </location>
</feature>
<dbReference type="Proteomes" id="UP000678545">
    <property type="component" value="Unassembled WGS sequence"/>
</dbReference>
<dbReference type="Pfam" id="PF14237">
    <property type="entry name" value="GYF_2"/>
    <property type="match status" value="1"/>
</dbReference>
<dbReference type="AlphaFoldDB" id="A0A941DY24"/>
<comment type="caution">
    <text evidence="3">The sequence shown here is derived from an EMBL/GenBank/DDBJ whole genome shotgun (WGS) entry which is preliminary data.</text>
</comment>
<protein>
    <submittedName>
        <fullName evidence="3">DUF4339 domain-containing protein</fullName>
    </submittedName>
</protein>
<keyword evidence="4" id="KW-1185">Reference proteome</keyword>
<evidence type="ECO:0000313" key="3">
    <source>
        <dbReference type="EMBL" id="MBR7798875.1"/>
    </source>
</evidence>
<dbReference type="InterPro" id="IPR025640">
    <property type="entry name" value="GYF_2"/>
</dbReference>
<reference evidence="3" key="1">
    <citation type="submission" date="2021-04" db="EMBL/GenBank/DDBJ databases">
        <title>novel species isolated from subtropical streams in China.</title>
        <authorList>
            <person name="Lu H."/>
        </authorList>
    </citation>
    <scope>NUCLEOTIDE SEQUENCE</scope>
    <source>
        <strain evidence="3">FT137W</strain>
    </source>
</reference>
<sequence>MTTTEMQSSTEQNQWFYENAGQRIGAISEEEMITLIRNKFLTHGALVWRKGFPNWTQIENTELKTYLDSTSPPPLTGDHVNNTLVWVLAFAPILGFLLEHFIAGAVYHTNEQAAEAAIANGTFWYVTLFLNIGLSFWDEKKLKLSGTDTGKFGSWVWLVPVYLFKRAGALKQSPAYFFVWITCFVLVLLTAV</sequence>
<keyword evidence="1" id="KW-0472">Membrane</keyword>
<accession>A0A941DY24</accession>
<gene>
    <name evidence="3" type="ORF">KDM90_02485</name>
</gene>
<dbReference type="EMBL" id="JAGSPJ010000001">
    <property type="protein sequence ID" value="MBR7798875.1"/>
    <property type="molecule type" value="Genomic_DNA"/>
</dbReference>
<dbReference type="RefSeq" id="WP_212673999.1">
    <property type="nucleotide sequence ID" value="NZ_JAGSPJ010000001.1"/>
</dbReference>